<sequence>MPSTTFLAEEGPMTRPRYPNEDATQGPFSFGDSGFRINDTFRESGKCLKRLLFPESLKSEKARKSARNDASMIDRPWIKAQLQHYGIDFSPNIDPLKAKALLLTSVAHGLCDAVPPQVLKIKSTLKEQYKSMMEDYRDRMKAFCAQELPKRIQKFEASATPTEEVKCDASLFLWKYFLDGDGNPDRTKTPDLILLPGYTDKSMALTGRVERVCGLHVADGGLGGASNVMVVGWDRARVNNKAHQIDMRQSPGRGILRSNHDWDRQMMSHHRYVEELHNRARVLNPKAGSSFETHNLIGKYVVKCEAIQHDWPFLSKQLRLRTIRSGRLAIFDLGIVFGLMVLGKTQEDVTKLLQDGDWDTDPSDAENTDDESDSEDMSGDEEGSDDERAAGRSKDSDYNTGGEPDDPIDTALDAPAKRQKIESSHPRQLYFQWRGYNTMSGAVQFDPQGRNTGYLDFANDNATIFEGNILMDAMGGEISFQGYGVPGLSGPLTMNWNALSHLAAERAKVQYYMW</sequence>
<reference evidence="2 3" key="1">
    <citation type="journal article" date="2020" name="Genomics">
        <title>Complete, high-quality genomes from long-read metagenomic sequencing of two wolf lichen thalli reveals enigmatic genome architecture.</title>
        <authorList>
            <person name="McKenzie S.K."/>
            <person name="Walston R.F."/>
            <person name="Allen J.L."/>
        </authorList>
    </citation>
    <scope>NUCLEOTIDE SEQUENCE [LARGE SCALE GENOMIC DNA]</scope>
    <source>
        <strain evidence="2">WasteWater2</strain>
    </source>
</reference>
<protein>
    <submittedName>
        <fullName evidence="2">Uncharacterized protein</fullName>
    </submittedName>
</protein>
<evidence type="ECO:0000256" key="1">
    <source>
        <dbReference type="SAM" id="MobiDB-lite"/>
    </source>
</evidence>
<dbReference type="EMBL" id="JACCJC010000011">
    <property type="protein sequence ID" value="KAF6238040.1"/>
    <property type="molecule type" value="Genomic_DNA"/>
</dbReference>
<evidence type="ECO:0000313" key="2">
    <source>
        <dbReference type="EMBL" id="KAF6238040.1"/>
    </source>
</evidence>
<dbReference type="Proteomes" id="UP000578531">
    <property type="component" value="Unassembled WGS sequence"/>
</dbReference>
<accession>A0A8H6G0E2</accession>
<dbReference type="OrthoDB" id="4630416at2759"/>
<evidence type="ECO:0000313" key="3">
    <source>
        <dbReference type="Proteomes" id="UP000578531"/>
    </source>
</evidence>
<feature type="region of interest" description="Disordered" evidence="1">
    <location>
        <begin position="353"/>
        <end position="411"/>
    </location>
</feature>
<dbReference type="RefSeq" id="XP_037167354.1">
    <property type="nucleotide sequence ID" value="XM_037305599.1"/>
</dbReference>
<gene>
    <name evidence="2" type="ORF">HO173_003674</name>
</gene>
<feature type="compositionally biased region" description="Acidic residues" evidence="1">
    <location>
        <begin position="356"/>
        <end position="385"/>
    </location>
</feature>
<dbReference type="GeneID" id="59285340"/>
<proteinExistence type="predicted"/>
<feature type="compositionally biased region" description="Basic and acidic residues" evidence="1">
    <location>
        <begin position="386"/>
        <end position="397"/>
    </location>
</feature>
<dbReference type="AlphaFoldDB" id="A0A8H6G0E2"/>
<feature type="region of interest" description="Disordered" evidence="1">
    <location>
        <begin position="1"/>
        <end position="25"/>
    </location>
</feature>
<comment type="caution">
    <text evidence="2">The sequence shown here is derived from an EMBL/GenBank/DDBJ whole genome shotgun (WGS) entry which is preliminary data.</text>
</comment>
<keyword evidence="3" id="KW-1185">Reference proteome</keyword>
<organism evidence="2 3">
    <name type="scientific">Letharia columbiana</name>
    <dbReference type="NCBI Taxonomy" id="112416"/>
    <lineage>
        <taxon>Eukaryota</taxon>
        <taxon>Fungi</taxon>
        <taxon>Dikarya</taxon>
        <taxon>Ascomycota</taxon>
        <taxon>Pezizomycotina</taxon>
        <taxon>Lecanoromycetes</taxon>
        <taxon>OSLEUM clade</taxon>
        <taxon>Lecanoromycetidae</taxon>
        <taxon>Lecanorales</taxon>
        <taxon>Lecanorineae</taxon>
        <taxon>Parmeliaceae</taxon>
        <taxon>Letharia</taxon>
    </lineage>
</organism>
<name>A0A8H6G0E2_9LECA</name>